<dbReference type="Proteomes" id="UP000693970">
    <property type="component" value="Unassembled WGS sequence"/>
</dbReference>
<organism evidence="2 3">
    <name type="scientific">Nitzschia inconspicua</name>
    <dbReference type="NCBI Taxonomy" id="303405"/>
    <lineage>
        <taxon>Eukaryota</taxon>
        <taxon>Sar</taxon>
        <taxon>Stramenopiles</taxon>
        <taxon>Ochrophyta</taxon>
        <taxon>Bacillariophyta</taxon>
        <taxon>Bacillariophyceae</taxon>
        <taxon>Bacillariophycidae</taxon>
        <taxon>Bacillariales</taxon>
        <taxon>Bacillariaceae</taxon>
        <taxon>Nitzschia</taxon>
    </lineage>
</organism>
<reference evidence="2" key="2">
    <citation type="submission" date="2021-04" db="EMBL/GenBank/DDBJ databases">
        <authorList>
            <person name="Podell S."/>
        </authorList>
    </citation>
    <scope>NUCLEOTIDE SEQUENCE</scope>
    <source>
        <strain evidence="2">Hildebrandi</strain>
    </source>
</reference>
<protein>
    <submittedName>
        <fullName evidence="2">Uncharacterized protein</fullName>
    </submittedName>
</protein>
<dbReference type="AlphaFoldDB" id="A0A9K3Q5D0"/>
<dbReference type="OrthoDB" id="47514at2759"/>
<gene>
    <name evidence="2" type="ORF">IV203_019876</name>
</gene>
<accession>A0A9K3Q5D0</accession>
<sequence length="160" mass="18831">MTPTTTTKIVFRRCWNIRWALELRLALQSRRCYNNIAEICWSRPNDSGSAVIAITTRHFASSSSSSSSPDDWRKRQLQQLQRKFQDTSNTIESDEELQPMWKEMEGRVTRRKPRTMQQTGGRTGRVNVRKTDEDVWAQEGMYQVVDDNDDDNETNKKERR</sequence>
<comment type="caution">
    <text evidence="2">The sequence shown here is derived from an EMBL/GenBank/DDBJ whole genome shotgun (WGS) entry which is preliminary data.</text>
</comment>
<evidence type="ECO:0000313" key="2">
    <source>
        <dbReference type="EMBL" id="KAG7371306.1"/>
    </source>
</evidence>
<keyword evidence="3" id="KW-1185">Reference proteome</keyword>
<dbReference type="EMBL" id="JAGRRH010000004">
    <property type="protein sequence ID" value="KAG7371306.1"/>
    <property type="molecule type" value="Genomic_DNA"/>
</dbReference>
<name>A0A9K3Q5D0_9STRA</name>
<feature type="region of interest" description="Disordered" evidence="1">
    <location>
        <begin position="105"/>
        <end position="160"/>
    </location>
</feature>
<evidence type="ECO:0000256" key="1">
    <source>
        <dbReference type="SAM" id="MobiDB-lite"/>
    </source>
</evidence>
<evidence type="ECO:0000313" key="3">
    <source>
        <dbReference type="Proteomes" id="UP000693970"/>
    </source>
</evidence>
<reference evidence="2" key="1">
    <citation type="journal article" date="2021" name="Sci. Rep.">
        <title>Diploid genomic architecture of Nitzschia inconspicua, an elite biomass production diatom.</title>
        <authorList>
            <person name="Oliver A."/>
            <person name="Podell S."/>
            <person name="Pinowska A."/>
            <person name="Traller J.C."/>
            <person name="Smith S.R."/>
            <person name="McClure R."/>
            <person name="Beliaev A."/>
            <person name="Bohutskyi P."/>
            <person name="Hill E.A."/>
            <person name="Rabines A."/>
            <person name="Zheng H."/>
            <person name="Allen L.Z."/>
            <person name="Kuo A."/>
            <person name="Grigoriev I.V."/>
            <person name="Allen A.E."/>
            <person name="Hazlebeck D."/>
            <person name="Allen E.E."/>
        </authorList>
    </citation>
    <scope>NUCLEOTIDE SEQUENCE</scope>
    <source>
        <strain evidence="2">Hildebrandi</strain>
    </source>
</reference>
<proteinExistence type="predicted"/>